<evidence type="ECO:0000256" key="1">
    <source>
        <dbReference type="SAM" id="Coils"/>
    </source>
</evidence>
<dbReference type="AlphaFoldDB" id="A0A6M3IS22"/>
<gene>
    <name evidence="4" type="ORF">MM415A01602_0005</name>
    <name evidence="3" type="ORF">MM415B01218_0004</name>
</gene>
<sequence length="206" mass="22894">MPIPALIGIGLSLLPKLPELWGGIAGLFGKKVPDTIKDAGKLAGEVSDMIRKGEISPDIQVQLEMKIMEYKERIQELLIEEKKIDLESKRIEYDEIQSKNDLEIAAYKSGDEYVARTRPMILRKLFGLVCLYSIYAPLCVIAAYTIGLPTAAIVSFTEMIYWIGGFLFGTFGTSYLGYSAARSLDKRNPNIKNGNGFLGTFMNKVV</sequence>
<evidence type="ECO:0000313" key="3">
    <source>
        <dbReference type="EMBL" id="QJA59945.1"/>
    </source>
</evidence>
<protein>
    <submittedName>
        <fullName evidence="3">Putative holin</fullName>
    </submittedName>
</protein>
<keyword evidence="2" id="KW-0472">Membrane</keyword>
<organism evidence="3">
    <name type="scientific">viral metagenome</name>
    <dbReference type="NCBI Taxonomy" id="1070528"/>
    <lineage>
        <taxon>unclassified sequences</taxon>
        <taxon>metagenomes</taxon>
        <taxon>organismal metagenomes</taxon>
    </lineage>
</organism>
<feature type="coiled-coil region" evidence="1">
    <location>
        <begin position="60"/>
        <end position="99"/>
    </location>
</feature>
<dbReference type="EMBL" id="MT141390">
    <property type="protein sequence ID" value="QJA59945.1"/>
    <property type="molecule type" value="Genomic_DNA"/>
</dbReference>
<feature type="transmembrane region" description="Helical" evidence="2">
    <location>
        <begin position="125"/>
        <end position="147"/>
    </location>
</feature>
<proteinExistence type="predicted"/>
<keyword evidence="2" id="KW-0812">Transmembrane</keyword>
<evidence type="ECO:0000313" key="4">
    <source>
        <dbReference type="EMBL" id="QJA76021.1"/>
    </source>
</evidence>
<accession>A0A6M3IS22</accession>
<name>A0A6M3IS22_9ZZZZ</name>
<keyword evidence="1" id="KW-0175">Coiled coil</keyword>
<keyword evidence="2" id="KW-1133">Transmembrane helix</keyword>
<reference evidence="3" key="1">
    <citation type="submission" date="2020-03" db="EMBL/GenBank/DDBJ databases">
        <title>The deep terrestrial virosphere.</title>
        <authorList>
            <person name="Holmfeldt K."/>
            <person name="Nilsson E."/>
            <person name="Simone D."/>
            <person name="Lopez-Fernandez M."/>
            <person name="Wu X."/>
            <person name="de Brujin I."/>
            <person name="Lundin D."/>
            <person name="Andersson A."/>
            <person name="Bertilsson S."/>
            <person name="Dopson M."/>
        </authorList>
    </citation>
    <scope>NUCLEOTIDE SEQUENCE</scope>
    <source>
        <strain evidence="4">MM415A01602</strain>
        <strain evidence="3">MM415B01218</strain>
    </source>
</reference>
<evidence type="ECO:0000256" key="2">
    <source>
        <dbReference type="SAM" id="Phobius"/>
    </source>
</evidence>
<dbReference type="EMBL" id="MT142200">
    <property type="protein sequence ID" value="QJA76021.1"/>
    <property type="molecule type" value="Genomic_DNA"/>
</dbReference>
<feature type="transmembrane region" description="Helical" evidence="2">
    <location>
        <begin position="159"/>
        <end position="178"/>
    </location>
</feature>